<dbReference type="CDD" id="cd01667">
    <property type="entry name" value="TGS_ThrRS"/>
    <property type="match status" value="1"/>
</dbReference>
<dbReference type="InterPro" id="IPR012947">
    <property type="entry name" value="tRNA_SAD"/>
</dbReference>
<dbReference type="PANTHER" id="PTHR11451:SF44">
    <property type="entry name" value="THREONINE--TRNA LIGASE, CHLOROPLASTIC_MITOCHONDRIAL 2"/>
    <property type="match status" value="1"/>
</dbReference>
<dbReference type="PRINTS" id="PR01047">
    <property type="entry name" value="TRNASYNTHTHR"/>
</dbReference>
<dbReference type="Pfam" id="PF07973">
    <property type="entry name" value="tRNA_SAD"/>
    <property type="match status" value="1"/>
</dbReference>
<dbReference type="FunFam" id="3.30.980.10:FF:000005">
    <property type="entry name" value="Threonyl-tRNA synthetase, mitochondrial"/>
    <property type="match status" value="1"/>
</dbReference>
<evidence type="ECO:0000256" key="8">
    <source>
        <dbReference type="ARBA" id="ARBA00022840"/>
    </source>
</evidence>
<dbReference type="InterPro" id="IPR002314">
    <property type="entry name" value="aa-tRNA-synt_IIb"/>
</dbReference>
<dbReference type="Proteomes" id="UP000631034">
    <property type="component" value="Unassembled WGS sequence"/>
</dbReference>
<dbReference type="AlphaFoldDB" id="A0A8J6YMV1"/>
<comment type="catalytic activity">
    <reaction evidence="12 13">
        <text>tRNA(Thr) + L-threonine + ATP = L-threonyl-tRNA(Thr) + AMP + diphosphate + H(+)</text>
        <dbReference type="Rhea" id="RHEA:24624"/>
        <dbReference type="Rhea" id="RHEA-COMP:9670"/>
        <dbReference type="Rhea" id="RHEA-COMP:9704"/>
        <dbReference type="ChEBI" id="CHEBI:15378"/>
        <dbReference type="ChEBI" id="CHEBI:30616"/>
        <dbReference type="ChEBI" id="CHEBI:33019"/>
        <dbReference type="ChEBI" id="CHEBI:57926"/>
        <dbReference type="ChEBI" id="CHEBI:78442"/>
        <dbReference type="ChEBI" id="CHEBI:78534"/>
        <dbReference type="ChEBI" id="CHEBI:456215"/>
        <dbReference type="EC" id="6.1.1.3"/>
    </reaction>
</comment>
<dbReference type="InterPro" id="IPR036621">
    <property type="entry name" value="Anticodon-bd_dom_sf"/>
</dbReference>
<organism evidence="16 17">
    <name type="scientific">Phaeovibrio sulfidiphilus</name>
    <dbReference type="NCBI Taxonomy" id="1220600"/>
    <lineage>
        <taxon>Bacteria</taxon>
        <taxon>Pseudomonadati</taxon>
        <taxon>Pseudomonadota</taxon>
        <taxon>Alphaproteobacteria</taxon>
        <taxon>Rhodospirillales</taxon>
        <taxon>Rhodospirillaceae</taxon>
        <taxon>Phaeovibrio</taxon>
    </lineage>
</organism>
<dbReference type="PANTHER" id="PTHR11451">
    <property type="entry name" value="THREONINE-TRNA LIGASE"/>
    <property type="match status" value="1"/>
</dbReference>
<dbReference type="SUPFAM" id="SSF52954">
    <property type="entry name" value="Class II aaRS ABD-related"/>
    <property type="match status" value="1"/>
</dbReference>
<comment type="subunit">
    <text evidence="13">Homodimer.</text>
</comment>
<evidence type="ECO:0000313" key="16">
    <source>
        <dbReference type="EMBL" id="MBE1237540.1"/>
    </source>
</evidence>
<dbReference type="RefSeq" id="WP_192534548.1">
    <property type="nucleotide sequence ID" value="NZ_JACZHT010000005.1"/>
</dbReference>
<dbReference type="InterPro" id="IPR012675">
    <property type="entry name" value="Beta-grasp_dom_sf"/>
</dbReference>
<keyword evidence="3 13" id="KW-0820">tRNA-binding</keyword>
<dbReference type="Gene3D" id="3.10.20.30">
    <property type="match status" value="1"/>
</dbReference>
<dbReference type="EC" id="6.1.1.3" evidence="13"/>
<keyword evidence="4 13" id="KW-0436">Ligase</keyword>
<dbReference type="SUPFAM" id="SSF81271">
    <property type="entry name" value="TGS-like"/>
    <property type="match status" value="1"/>
</dbReference>
<sequence length="649" mass="73661">MVAITLPDGQVREFPGPVTGAEIAQSIGPGLAKAALAVTVNGDMIDLTRPIETDAQVSIVTAKDDAGVDLIRHDAAHVMAQAVQELFPGTQVTIGPSIENGFYYDFARDEPFSTTDFEKIEERMREIVARDLPIEREVWDRNDAIRWFEERGETFKAELIRDLPESEPITVYRQGDWLDLCRGPHLPSTGKLGKAFKLMKLAGAYWRGDHRNPQLQRIYGTAWPDDKSLKAYLERLEEAERRDHRRLGAELDLFHLQEEAQGGVFWHPKGWVIYRALQDYIRRRQQQAGYVEVNTPVLVDRTLWEKSGHWEKFRENMFISESEDRILAVKPMNCPCHVQIFRQGIKSYRDLPLRMAEFGSCHRNEPSGALHGLMRVRAFVQDDAHIFCTEDQIVSETKAFCDLLKSVYDDLGFTDIRVKFSDRPEVRAGSDETWDRAEGALKNATEAAGLETTLNPGEGAFYGPKLEFVLRDAIGRDWQCGTLQVDFILPERLDAHYVAEDGTKQRPVMIHRAVLGTFERFMGILIEHVAGRFPMWLAPTQVVVATITSEADAWAEEVAQALREQGLRVELDIRNEKINYKVREHTVAKVPAMLVVGAREAAERTVAVRRPGGREQEILALEQAIDTFVTEAVPPDLRNRNAARVHKTR</sequence>
<dbReference type="InterPro" id="IPR045864">
    <property type="entry name" value="aa-tRNA-synth_II/BPL/LPL"/>
</dbReference>
<evidence type="ECO:0000256" key="4">
    <source>
        <dbReference type="ARBA" id="ARBA00022598"/>
    </source>
</evidence>
<dbReference type="InterPro" id="IPR004095">
    <property type="entry name" value="TGS"/>
</dbReference>
<evidence type="ECO:0000256" key="3">
    <source>
        <dbReference type="ARBA" id="ARBA00022555"/>
    </source>
</evidence>
<comment type="cofactor">
    <cofactor evidence="13">
        <name>Zn(2+)</name>
        <dbReference type="ChEBI" id="CHEBI:29105"/>
    </cofactor>
    <text evidence="13">Binds 1 zinc ion per subunit.</text>
</comment>
<evidence type="ECO:0000256" key="7">
    <source>
        <dbReference type="ARBA" id="ARBA00022833"/>
    </source>
</evidence>
<keyword evidence="10 13" id="KW-0648">Protein biosynthesis</keyword>
<reference evidence="16" key="1">
    <citation type="submission" date="2020-10" db="EMBL/GenBank/DDBJ databases">
        <title>Genome sequence of the unusual species of purple photosynthetic bacteria, Phaeovibrio sulfidiphilus DSM 23193, type strain.</title>
        <authorList>
            <person name="Kyndt J.A."/>
            <person name="Meyer T.E."/>
        </authorList>
    </citation>
    <scope>NUCLEOTIDE SEQUENCE</scope>
    <source>
        <strain evidence="16">DSM 23193</strain>
    </source>
</reference>
<name>A0A8J6YMV1_9PROT</name>
<dbReference type="GO" id="GO:0005737">
    <property type="term" value="C:cytoplasm"/>
    <property type="evidence" value="ECO:0007669"/>
    <property type="project" value="UniProtKB-SubCell"/>
</dbReference>
<dbReference type="FunFam" id="3.40.50.800:FF:000001">
    <property type="entry name" value="Threonine--tRNA ligase"/>
    <property type="match status" value="1"/>
</dbReference>
<accession>A0A8J6YMV1</accession>
<keyword evidence="9 13" id="KW-0694">RNA-binding</keyword>
<dbReference type="InterPro" id="IPR004154">
    <property type="entry name" value="Anticodon-bd"/>
</dbReference>
<dbReference type="SUPFAM" id="SSF55186">
    <property type="entry name" value="ThrRS/AlaRS common domain"/>
    <property type="match status" value="1"/>
</dbReference>
<dbReference type="HAMAP" id="MF_00184">
    <property type="entry name" value="Thr_tRNA_synth"/>
    <property type="match status" value="1"/>
</dbReference>
<feature type="region of interest" description="Catalytic" evidence="13">
    <location>
        <begin position="243"/>
        <end position="534"/>
    </location>
</feature>
<keyword evidence="6 13" id="KW-0547">Nucleotide-binding</keyword>
<comment type="similarity">
    <text evidence="1 13">Belongs to the class-II aminoacyl-tRNA synthetase family.</text>
</comment>
<dbReference type="GO" id="GO:0005524">
    <property type="term" value="F:ATP binding"/>
    <property type="evidence" value="ECO:0007669"/>
    <property type="project" value="UniProtKB-UniRule"/>
</dbReference>
<dbReference type="Pfam" id="PF03129">
    <property type="entry name" value="HGTP_anticodon"/>
    <property type="match status" value="1"/>
</dbReference>
<comment type="subcellular location">
    <subcellularLocation>
        <location evidence="13">Cytoplasm</location>
    </subcellularLocation>
</comment>
<evidence type="ECO:0000256" key="6">
    <source>
        <dbReference type="ARBA" id="ARBA00022741"/>
    </source>
</evidence>
<evidence type="ECO:0000256" key="2">
    <source>
        <dbReference type="ARBA" id="ARBA00022490"/>
    </source>
</evidence>
<dbReference type="SMART" id="SM00863">
    <property type="entry name" value="tRNA_SAD"/>
    <property type="match status" value="1"/>
</dbReference>
<dbReference type="Gene3D" id="3.30.54.20">
    <property type="match status" value="1"/>
</dbReference>
<keyword evidence="7 13" id="KW-0862">Zinc</keyword>
<dbReference type="InterPro" id="IPR012676">
    <property type="entry name" value="TGS-like"/>
</dbReference>
<evidence type="ECO:0000256" key="13">
    <source>
        <dbReference type="HAMAP-Rule" id="MF_00184"/>
    </source>
</evidence>
<dbReference type="EMBL" id="JACZHT010000005">
    <property type="protein sequence ID" value="MBE1237540.1"/>
    <property type="molecule type" value="Genomic_DNA"/>
</dbReference>
<keyword evidence="11 13" id="KW-0030">Aminoacyl-tRNA synthetase</keyword>
<evidence type="ECO:0000256" key="1">
    <source>
        <dbReference type="ARBA" id="ARBA00008226"/>
    </source>
</evidence>
<dbReference type="FunFam" id="3.30.930.10:FF:000002">
    <property type="entry name" value="Threonine--tRNA ligase"/>
    <property type="match status" value="1"/>
</dbReference>
<protein>
    <recommendedName>
        <fullName evidence="13">Threonine--tRNA ligase</fullName>
        <ecNumber evidence="13">6.1.1.3</ecNumber>
    </recommendedName>
    <alternativeName>
        <fullName evidence="13">Threonyl-tRNA synthetase</fullName>
        <shortName evidence="13">ThrRS</shortName>
    </alternativeName>
</protein>
<dbReference type="GO" id="GO:0006435">
    <property type="term" value="P:threonyl-tRNA aminoacylation"/>
    <property type="evidence" value="ECO:0007669"/>
    <property type="project" value="UniProtKB-UniRule"/>
</dbReference>
<dbReference type="CDD" id="cd00771">
    <property type="entry name" value="ThrRS_core"/>
    <property type="match status" value="1"/>
</dbReference>
<evidence type="ECO:0000259" key="14">
    <source>
        <dbReference type="PROSITE" id="PS50862"/>
    </source>
</evidence>
<keyword evidence="2 13" id="KW-0963">Cytoplasm</keyword>
<gene>
    <name evidence="13 16" type="primary">thrS</name>
    <name evidence="16" type="ORF">IHV25_07745</name>
</gene>
<dbReference type="GO" id="GO:0004829">
    <property type="term" value="F:threonine-tRNA ligase activity"/>
    <property type="evidence" value="ECO:0007669"/>
    <property type="project" value="UniProtKB-UniRule"/>
</dbReference>
<dbReference type="Gene3D" id="3.30.980.10">
    <property type="entry name" value="Threonyl-trna Synthetase, Chain A, domain 2"/>
    <property type="match status" value="1"/>
</dbReference>
<dbReference type="PROSITE" id="PS51880">
    <property type="entry name" value="TGS"/>
    <property type="match status" value="1"/>
</dbReference>
<proteinExistence type="inferred from homology"/>
<keyword evidence="5 13" id="KW-0479">Metal-binding</keyword>
<dbReference type="InterPro" id="IPR033728">
    <property type="entry name" value="ThrRS_core"/>
</dbReference>
<evidence type="ECO:0000256" key="12">
    <source>
        <dbReference type="ARBA" id="ARBA00049515"/>
    </source>
</evidence>
<evidence type="ECO:0000256" key="5">
    <source>
        <dbReference type="ARBA" id="ARBA00022723"/>
    </source>
</evidence>
<evidence type="ECO:0000256" key="11">
    <source>
        <dbReference type="ARBA" id="ARBA00023146"/>
    </source>
</evidence>
<feature type="binding site" evidence="13">
    <location>
        <position position="334"/>
    </location>
    <ligand>
        <name>Zn(2+)</name>
        <dbReference type="ChEBI" id="CHEBI:29105"/>
        <note>catalytic</note>
    </ligand>
</feature>
<evidence type="ECO:0000313" key="17">
    <source>
        <dbReference type="Proteomes" id="UP000631034"/>
    </source>
</evidence>
<dbReference type="CDD" id="cd00860">
    <property type="entry name" value="ThrRS_anticodon"/>
    <property type="match status" value="1"/>
</dbReference>
<dbReference type="GO" id="GO:0046872">
    <property type="term" value="F:metal ion binding"/>
    <property type="evidence" value="ECO:0007669"/>
    <property type="project" value="UniProtKB-KW"/>
</dbReference>
<keyword evidence="8 13" id="KW-0067">ATP-binding</keyword>
<feature type="domain" description="TGS" evidence="15">
    <location>
        <begin position="1"/>
        <end position="61"/>
    </location>
</feature>
<dbReference type="Gene3D" id="3.30.930.10">
    <property type="entry name" value="Bira Bifunctional Protein, Domain 2"/>
    <property type="match status" value="1"/>
</dbReference>
<evidence type="ECO:0000256" key="9">
    <source>
        <dbReference type="ARBA" id="ARBA00022884"/>
    </source>
</evidence>
<dbReference type="InterPro" id="IPR002320">
    <property type="entry name" value="Thr-tRNA-ligase_IIa"/>
</dbReference>
<dbReference type="NCBIfam" id="TIGR00418">
    <property type="entry name" value="thrS"/>
    <property type="match status" value="1"/>
</dbReference>
<keyword evidence="17" id="KW-1185">Reference proteome</keyword>
<dbReference type="PROSITE" id="PS50862">
    <property type="entry name" value="AA_TRNA_LIGASE_II"/>
    <property type="match status" value="1"/>
</dbReference>
<dbReference type="Pfam" id="PF00587">
    <property type="entry name" value="tRNA-synt_2b"/>
    <property type="match status" value="1"/>
</dbReference>
<dbReference type="SUPFAM" id="SSF55681">
    <property type="entry name" value="Class II aaRS and biotin synthetases"/>
    <property type="match status" value="1"/>
</dbReference>
<comment type="caution">
    <text evidence="16">The sequence shown here is derived from an EMBL/GenBank/DDBJ whole genome shotgun (WGS) entry which is preliminary data.</text>
</comment>
<dbReference type="InterPro" id="IPR018163">
    <property type="entry name" value="Thr/Ala-tRNA-synth_IIc_edit"/>
</dbReference>
<dbReference type="Gene3D" id="3.40.50.800">
    <property type="entry name" value="Anticodon-binding domain"/>
    <property type="match status" value="1"/>
</dbReference>
<evidence type="ECO:0000259" key="15">
    <source>
        <dbReference type="PROSITE" id="PS51880"/>
    </source>
</evidence>
<dbReference type="InterPro" id="IPR006195">
    <property type="entry name" value="aa-tRNA-synth_II"/>
</dbReference>
<dbReference type="GO" id="GO:0000049">
    <property type="term" value="F:tRNA binding"/>
    <property type="evidence" value="ECO:0007669"/>
    <property type="project" value="UniProtKB-KW"/>
</dbReference>
<dbReference type="FunFam" id="3.10.20.30:FF:000005">
    <property type="entry name" value="Threonine--tRNA ligase"/>
    <property type="match status" value="1"/>
</dbReference>
<feature type="binding site" evidence="13">
    <location>
        <position position="385"/>
    </location>
    <ligand>
        <name>Zn(2+)</name>
        <dbReference type="ChEBI" id="CHEBI:29105"/>
        <note>catalytic</note>
    </ligand>
</feature>
<evidence type="ECO:0000256" key="10">
    <source>
        <dbReference type="ARBA" id="ARBA00022917"/>
    </source>
</evidence>
<dbReference type="Pfam" id="PF02824">
    <property type="entry name" value="TGS"/>
    <property type="match status" value="1"/>
</dbReference>
<feature type="domain" description="Aminoacyl-transfer RNA synthetases class-II family profile" evidence="14">
    <location>
        <begin position="243"/>
        <end position="534"/>
    </location>
</feature>
<dbReference type="FunFam" id="3.30.54.20:FF:000002">
    <property type="entry name" value="Threonine--tRNA ligase"/>
    <property type="match status" value="1"/>
</dbReference>
<feature type="binding site" evidence="13">
    <location>
        <position position="511"/>
    </location>
    <ligand>
        <name>Zn(2+)</name>
        <dbReference type="ChEBI" id="CHEBI:29105"/>
        <note>catalytic</note>
    </ligand>
</feature>
<dbReference type="InterPro" id="IPR047246">
    <property type="entry name" value="ThrRS_anticodon"/>
</dbReference>